<gene>
    <name evidence="1" type="ORF">EHQ31_16115</name>
</gene>
<evidence type="ECO:0008006" key="3">
    <source>
        <dbReference type="Google" id="ProtNLM"/>
    </source>
</evidence>
<protein>
    <recommendedName>
        <fullName evidence="3">Cytochrome c554 and C-prime</fullName>
    </recommendedName>
</protein>
<dbReference type="SUPFAM" id="SSF48695">
    <property type="entry name" value="Multiheme cytochromes"/>
    <property type="match status" value="1"/>
</dbReference>
<dbReference type="Proteomes" id="UP000297465">
    <property type="component" value="Unassembled WGS sequence"/>
</dbReference>
<dbReference type="RefSeq" id="WP_135571952.1">
    <property type="nucleotide sequence ID" value="NZ_RQFN01000024.1"/>
</dbReference>
<proteinExistence type="predicted"/>
<keyword evidence="2" id="KW-1185">Reference proteome</keyword>
<evidence type="ECO:0000313" key="1">
    <source>
        <dbReference type="EMBL" id="TGL00329.1"/>
    </source>
</evidence>
<dbReference type="InterPro" id="IPR036280">
    <property type="entry name" value="Multihaem_cyt_sf"/>
</dbReference>
<reference evidence="2" key="1">
    <citation type="journal article" date="2019" name="PLoS Negl. Trop. Dis.">
        <title>Revisiting the worldwide diversity of Leptospira species in the environment.</title>
        <authorList>
            <person name="Vincent A.T."/>
            <person name="Schiettekatte O."/>
            <person name="Bourhy P."/>
            <person name="Veyrier F.J."/>
            <person name="Picardeau M."/>
        </authorList>
    </citation>
    <scope>NUCLEOTIDE SEQUENCE [LARGE SCALE GENOMIC DNA]</scope>
    <source>
        <strain evidence="2">201800278</strain>
    </source>
</reference>
<comment type="caution">
    <text evidence="1">The sequence shown here is derived from an EMBL/GenBank/DDBJ whole genome shotgun (WGS) entry which is preliminary data.</text>
</comment>
<organism evidence="1 2">
    <name type="scientific">Leptospira montravelensis</name>
    <dbReference type="NCBI Taxonomy" id="2484961"/>
    <lineage>
        <taxon>Bacteria</taxon>
        <taxon>Pseudomonadati</taxon>
        <taxon>Spirochaetota</taxon>
        <taxon>Spirochaetia</taxon>
        <taxon>Leptospirales</taxon>
        <taxon>Leptospiraceae</taxon>
        <taxon>Leptospira</taxon>
    </lineage>
</organism>
<evidence type="ECO:0000313" key="2">
    <source>
        <dbReference type="Proteomes" id="UP000297465"/>
    </source>
</evidence>
<dbReference type="Gene3D" id="1.10.1130.10">
    <property type="entry name" value="Flavocytochrome C3, Chain A"/>
    <property type="match status" value="1"/>
</dbReference>
<sequence>MLPFFIGHCNQNQPVFPNGLEPVATGWETKNPNLLLNSSCISCHKDIKPHEDRHSYSWKSDLFQEALKIENREWCVHCHAPLSKQKEIYYRKIKNENNISQSDLHLLNEGINCVSCHVRNGKILGYQKRTIGNHEVVESNIGKPEFCANCHQFNFPIFKDDKIIYSNHPMQNTYEEWKSSGIEDSCQSCHYSNHKLVGPNNREWFSDQFYDFAIDTSEEELSLTFKMTTRGHNLPSGDLFRSLVLEISKDSKFQSIIISKRWSRKYELMEKNSKESFGKKLSIDTSLLASKKKIQLIFDKPFISPIFVRLAYYYHDPVLAGKSNVNPSPLVLFKQKIY</sequence>
<dbReference type="EMBL" id="RQFO01000017">
    <property type="protein sequence ID" value="TGL00329.1"/>
    <property type="molecule type" value="Genomic_DNA"/>
</dbReference>
<accession>A0ABY2LMC3</accession>
<name>A0ABY2LMC3_9LEPT</name>